<organism evidence="11 12">
    <name type="scientific">Cryptotermes secundus</name>
    <dbReference type="NCBI Taxonomy" id="105785"/>
    <lineage>
        <taxon>Eukaryota</taxon>
        <taxon>Metazoa</taxon>
        <taxon>Ecdysozoa</taxon>
        <taxon>Arthropoda</taxon>
        <taxon>Hexapoda</taxon>
        <taxon>Insecta</taxon>
        <taxon>Pterygota</taxon>
        <taxon>Neoptera</taxon>
        <taxon>Polyneoptera</taxon>
        <taxon>Dictyoptera</taxon>
        <taxon>Blattodea</taxon>
        <taxon>Blattoidea</taxon>
        <taxon>Termitoidae</taxon>
        <taxon>Kalotermitidae</taxon>
        <taxon>Cryptotermitinae</taxon>
        <taxon>Cryptotermes</taxon>
    </lineage>
</organism>
<dbReference type="AlphaFoldDB" id="A0A2J7PHR9"/>
<dbReference type="GO" id="GO:0005737">
    <property type="term" value="C:cytoplasm"/>
    <property type="evidence" value="ECO:0007669"/>
    <property type="project" value="TreeGrafter"/>
</dbReference>
<dbReference type="Gene3D" id="3.40.1480.10">
    <property type="entry name" value="MOFRL domain"/>
    <property type="match status" value="1"/>
</dbReference>
<reference evidence="11 12" key="1">
    <citation type="submission" date="2017-12" db="EMBL/GenBank/DDBJ databases">
        <title>Hemimetabolous genomes reveal molecular basis of termite eusociality.</title>
        <authorList>
            <person name="Harrison M.C."/>
            <person name="Jongepier E."/>
            <person name="Robertson H.M."/>
            <person name="Arning N."/>
            <person name="Bitard-Feildel T."/>
            <person name="Chao H."/>
            <person name="Childers C.P."/>
            <person name="Dinh H."/>
            <person name="Doddapaneni H."/>
            <person name="Dugan S."/>
            <person name="Gowin J."/>
            <person name="Greiner C."/>
            <person name="Han Y."/>
            <person name="Hu H."/>
            <person name="Hughes D.S.T."/>
            <person name="Huylmans A.-K."/>
            <person name="Kemena C."/>
            <person name="Kremer L.P.M."/>
            <person name="Lee S.L."/>
            <person name="Lopez-Ezquerra A."/>
            <person name="Mallet L."/>
            <person name="Monroy-Kuhn J.M."/>
            <person name="Moser A."/>
            <person name="Murali S.C."/>
            <person name="Muzny D.M."/>
            <person name="Otani S."/>
            <person name="Piulachs M.-D."/>
            <person name="Poelchau M."/>
            <person name="Qu J."/>
            <person name="Schaub F."/>
            <person name="Wada-Katsumata A."/>
            <person name="Worley K.C."/>
            <person name="Xie Q."/>
            <person name="Ylla G."/>
            <person name="Poulsen M."/>
            <person name="Gibbs R.A."/>
            <person name="Schal C."/>
            <person name="Richards S."/>
            <person name="Belles X."/>
            <person name="Korb J."/>
            <person name="Bornberg-Bauer E."/>
        </authorList>
    </citation>
    <scope>NUCLEOTIDE SEQUENCE [LARGE SCALE GENOMIC DNA]</scope>
    <source>
        <tissue evidence="11">Whole body</tissue>
    </source>
</reference>
<feature type="domain" description="MOFRL-associated" evidence="10">
    <location>
        <begin position="28"/>
        <end position="274"/>
    </location>
</feature>
<evidence type="ECO:0000256" key="6">
    <source>
        <dbReference type="ARBA" id="ARBA00022741"/>
    </source>
</evidence>
<dbReference type="InParanoid" id="A0A2J7PHR9"/>
<evidence type="ECO:0000256" key="2">
    <source>
        <dbReference type="ARBA" id="ARBA00005393"/>
    </source>
</evidence>
<dbReference type="STRING" id="105785.A0A2J7PHR9"/>
<keyword evidence="5" id="KW-0808">Transferase</keyword>
<evidence type="ECO:0000256" key="5">
    <source>
        <dbReference type="ARBA" id="ARBA00022679"/>
    </source>
</evidence>
<evidence type="ECO:0000259" key="10">
    <source>
        <dbReference type="Pfam" id="PF13660"/>
    </source>
</evidence>
<dbReference type="InterPro" id="IPR037035">
    <property type="entry name" value="GK-like_C_sf"/>
</dbReference>
<evidence type="ECO:0000259" key="9">
    <source>
        <dbReference type="Pfam" id="PF05161"/>
    </source>
</evidence>
<proteinExistence type="inferred from homology"/>
<accession>A0A2J7PHR9</accession>
<comment type="similarity">
    <text evidence="2">Belongs to the glycerate kinase type-2 family.</text>
</comment>
<dbReference type="GO" id="GO:0005524">
    <property type="term" value="F:ATP binding"/>
    <property type="evidence" value="ECO:0007669"/>
    <property type="project" value="UniProtKB-KW"/>
</dbReference>
<evidence type="ECO:0000256" key="4">
    <source>
        <dbReference type="ARBA" id="ARBA00020720"/>
    </source>
</evidence>
<comment type="catalytic activity">
    <reaction evidence="1">
        <text>(R)-glycerate + ATP = (2R)-3-phosphoglycerate + ADP + H(+)</text>
        <dbReference type="Rhea" id="RHEA:23516"/>
        <dbReference type="ChEBI" id="CHEBI:15378"/>
        <dbReference type="ChEBI" id="CHEBI:16659"/>
        <dbReference type="ChEBI" id="CHEBI:30616"/>
        <dbReference type="ChEBI" id="CHEBI:58272"/>
        <dbReference type="ChEBI" id="CHEBI:456216"/>
        <dbReference type="EC" id="2.7.1.31"/>
    </reaction>
</comment>
<dbReference type="InterPro" id="IPR007835">
    <property type="entry name" value="MOFRL"/>
</dbReference>
<evidence type="ECO:0000256" key="7">
    <source>
        <dbReference type="ARBA" id="ARBA00022777"/>
    </source>
</evidence>
<dbReference type="InterPro" id="IPR038614">
    <property type="entry name" value="GK_N_sf"/>
</dbReference>
<dbReference type="Pfam" id="PF05161">
    <property type="entry name" value="MOFRL"/>
    <property type="match status" value="1"/>
</dbReference>
<sequence length="525" mass="56814">MVFQEVARLNSVVHGRRFPLIQRIKIDMRLIFDKSVRAVQPDNLLRNAIHVKGNKLVVSDTQYQLNKNVYLVGFGKAALGMACEAERILGNHLCSGIISVPEGIQETMKKNPNMQPKSASTLEVIEGAKNNLPDQNAEEAARRIKQLVQNLGSNALLIALISGGGSSLLPLPVPPITLEEKCQMVKLLTAAGANIIELNSVRKKLSLLKGGGLAQLAYPAQVLALIISDIVGDPLDLIASGPTVVNNDAPDVALNIIRKYSLLDKAPASIHTCLSTMSSNITSQHEELENSKIFSHVHNLLIGSNLTAVTAAAEAATSNNYNSVILSSGIEGLVADMGRMYATLATTICKMLCNKSTPNEIHEVFCYMKQLYSICDNSERELLCAVKSMKNKRGICLIAGGESTVIVKGGGLGGRNQELAMIFARHMNENSKSFPFLEQFHAVLLSAGTDGIDGPTNAAGAFGYREQLNAATEQNLKPDEYESNNDSYNFYLKLNGGEDLIVIGHTGTNVMDLHVLIIEPIENNW</sequence>
<comment type="caution">
    <text evidence="11">The sequence shown here is derived from an EMBL/GenBank/DDBJ whole genome shotgun (WGS) entry which is preliminary data.</text>
</comment>
<evidence type="ECO:0000256" key="3">
    <source>
        <dbReference type="ARBA" id="ARBA00012101"/>
    </source>
</evidence>
<dbReference type="FunCoup" id="A0A2J7PHR9">
    <property type="interactions" value="212"/>
</dbReference>
<keyword evidence="6" id="KW-0547">Nucleotide-binding</keyword>
<dbReference type="Pfam" id="PF13660">
    <property type="entry name" value="DUF4147"/>
    <property type="match status" value="1"/>
</dbReference>
<dbReference type="FunFam" id="3.40.50.10180:FF:000001">
    <property type="entry name" value="Glycerate kinase"/>
    <property type="match status" value="1"/>
</dbReference>
<dbReference type="PANTHER" id="PTHR12227">
    <property type="entry name" value="GLYCERATE KINASE"/>
    <property type="match status" value="1"/>
</dbReference>
<dbReference type="EMBL" id="NEVH01025133">
    <property type="protein sequence ID" value="PNF15868.1"/>
    <property type="molecule type" value="Genomic_DNA"/>
</dbReference>
<dbReference type="OrthoDB" id="44918at2759"/>
<dbReference type="PANTHER" id="PTHR12227:SF0">
    <property type="entry name" value="GLYCERATE KINASE"/>
    <property type="match status" value="1"/>
</dbReference>
<evidence type="ECO:0000313" key="11">
    <source>
        <dbReference type="EMBL" id="PNF15868.1"/>
    </source>
</evidence>
<dbReference type="SUPFAM" id="SSF82544">
    <property type="entry name" value="GckA/TtuD-like"/>
    <property type="match status" value="1"/>
</dbReference>
<keyword evidence="7 11" id="KW-0418">Kinase</keyword>
<protein>
    <recommendedName>
        <fullName evidence="4">Glycerate kinase</fullName>
        <ecNumber evidence="3">2.7.1.31</ecNumber>
    </recommendedName>
</protein>
<dbReference type="Gene3D" id="3.40.50.10180">
    <property type="entry name" value="Glycerate kinase, MOFRL-like N-terminal domain"/>
    <property type="match status" value="1"/>
</dbReference>
<dbReference type="InterPro" id="IPR025286">
    <property type="entry name" value="MOFRL_assoc_dom"/>
</dbReference>
<dbReference type="GO" id="GO:0008887">
    <property type="term" value="F:glycerate kinase activity"/>
    <property type="evidence" value="ECO:0007669"/>
    <property type="project" value="UniProtKB-EC"/>
</dbReference>
<dbReference type="Proteomes" id="UP000235965">
    <property type="component" value="Unassembled WGS sequence"/>
</dbReference>
<gene>
    <name evidence="11" type="primary">glyctk</name>
    <name evidence="11" type="ORF">B7P43_G07992</name>
</gene>
<keyword evidence="12" id="KW-1185">Reference proteome</keyword>
<dbReference type="EC" id="2.7.1.31" evidence="3"/>
<evidence type="ECO:0000313" key="12">
    <source>
        <dbReference type="Proteomes" id="UP000235965"/>
    </source>
</evidence>
<keyword evidence="8" id="KW-0067">ATP-binding</keyword>
<evidence type="ECO:0000256" key="1">
    <source>
        <dbReference type="ARBA" id="ARBA00000694"/>
    </source>
</evidence>
<name>A0A2J7PHR9_9NEOP</name>
<dbReference type="InterPro" id="IPR039760">
    <property type="entry name" value="MOFRL_protein"/>
</dbReference>
<evidence type="ECO:0000256" key="8">
    <source>
        <dbReference type="ARBA" id="ARBA00022840"/>
    </source>
</evidence>
<feature type="domain" description="MOFRL" evidence="9">
    <location>
        <begin position="395"/>
        <end position="512"/>
    </location>
</feature>